<keyword evidence="2" id="KW-1003">Cell membrane</keyword>
<feature type="region of interest" description="Disordered" evidence="6">
    <location>
        <begin position="574"/>
        <end position="606"/>
    </location>
</feature>
<feature type="transmembrane region" description="Helical" evidence="7">
    <location>
        <begin position="48"/>
        <end position="70"/>
    </location>
</feature>
<protein>
    <submittedName>
        <fullName evidence="9">Lysyl-tRNA synthetase, class 2</fullName>
    </submittedName>
</protein>
<keyword evidence="9" id="KW-0436">Ligase</keyword>
<dbReference type="Pfam" id="PF09924">
    <property type="entry name" value="LPG_synthase_C"/>
    <property type="match status" value="1"/>
</dbReference>
<evidence type="ECO:0000256" key="7">
    <source>
        <dbReference type="SAM" id="Phobius"/>
    </source>
</evidence>
<dbReference type="PANTHER" id="PTHR34697:SF2">
    <property type="entry name" value="PHOSPHATIDYLGLYCEROL LYSYLTRANSFERASE"/>
    <property type="match status" value="1"/>
</dbReference>
<comment type="subcellular location">
    <subcellularLocation>
        <location evidence="1">Cell membrane</location>
        <topology evidence="1">Multi-pass membrane protein</topology>
    </subcellularLocation>
</comment>
<reference evidence="9 10" key="1">
    <citation type="submission" date="2016-10" db="EMBL/GenBank/DDBJ databases">
        <authorList>
            <person name="de Groot N.N."/>
        </authorList>
    </citation>
    <scope>NUCLEOTIDE SEQUENCE [LARGE SCALE GENOMIC DNA]</scope>
    <source>
        <strain evidence="9 10">DSM 16859</strain>
    </source>
</reference>
<keyword evidence="4 7" id="KW-1133">Transmembrane helix</keyword>
<dbReference type="Proteomes" id="UP000198815">
    <property type="component" value="Unassembled WGS sequence"/>
</dbReference>
<keyword evidence="3 7" id="KW-0812">Transmembrane</keyword>
<feature type="transmembrane region" description="Helical" evidence="7">
    <location>
        <begin position="82"/>
        <end position="100"/>
    </location>
</feature>
<dbReference type="AlphaFoldDB" id="A0A1H9TUB7"/>
<keyword evidence="5 7" id="KW-0472">Membrane</keyword>
<gene>
    <name evidence="9" type="ORF">SAMN05443377_12912</name>
</gene>
<evidence type="ECO:0000256" key="4">
    <source>
        <dbReference type="ARBA" id="ARBA00022989"/>
    </source>
</evidence>
<evidence type="ECO:0000259" key="8">
    <source>
        <dbReference type="Pfam" id="PF09924"/>
    </source>
</evidence>
<dbReference type="InterPro" id="IPR024320">
    <property type="entry name" value="LPG_synthase_C"/>
</dbReference>
<evidence type="ECO:0000313" key="10">
    <source>
        <dbReference type="Proteomes" id="UP000198815"/>
    </source>
</evidence>
<feature type="compositionally biased region" description="Gly residues" evidence="6">
    <location>
        <begin position="597"/>
        <end position="606"/>
    </location>
</feature>
<dbReference type="RefSeq" id="WP_091971121.1">
    <property type="nucleotide sequence ID" value="NZ_FOGZ01000029.1"/>
</dbReference>
<evidence type="ECO:0000256" key="3">
    <source>
        <dbReference type="ARBA" id="ARBA00022692"/>
    </source>
</evidence>
<dbReference type="STRING" id="64702.SAMN05443377_12912"/>
<dbReference type="InterPro" id="IPR051211">
    <property type="entry name" value="PG_lysyltransferase"/>
</dbReference>
<feature type="domain" description="Phosphatidylglycerol lysyltransferase C-terminal" evidence="8">
    <location>
        <begin position="235"/>
        <end position="532"/>
    </location>
</feature>
<keyword evidence="10" id="KW-1185">Reference proteome</keyword>
<organism evidence="9 10">
    <name type="scientific">Propionibacterium cyclohexanicum</name>
    <dbReference type="NCBI Taxonomy" id="64702"/>
    <lineage>
        <taxon>Bacteria</taxon>
        <taxon>Bacillati</taxon>
        <taxon>Actinomycetota</taxon>
        <taxon>Actinomycetes</taxon>
        <taxon>Propionibacteriales</taxon>
        <taxon>Propionibacteriaceae</taxon>
        <taxon>Propionibacterium</taxon>
    </lineage>
</organism>
<evidence type="ECO:0000256" key="6">
    <source>
        <dbReference type="SAM" id="MobiDB-lite"/>
    </source>
</evidence>
<evidence type="ECO:0000256" key="2">
    <source>
        <dbReference type="ARBA" id="ARBA00022475"/>
    </source>
</evidence>
<dbReference type="PANTHER" id="PTHR34697">
    <property type="entry name" value="PHOSPHATIDYLGLYCEROL LYSYLTRANSFERASE"/>
    <property type="match status" value="1"/>
</dbReference>
<keyword evidence="9" id="KW-0030">Aminoacyl-tRNA synthetase</keyword>
<evidence type="ECO:0000313" key="9">
    <source>
        <dbReference type="EMBL" id="SES00990.1"/>
    </source>
</evidence>
<proteinExistence type="predicted"/>
<sequence>MAQTRRFGSWLTSPHVLAFFIGLIGVIDLASALTAPKAHRMRIVVEVFSTMTVGLAYVATAIVGVVLISLSRGLLHRKRSAWWGAVILVSASILLNVVKGLDVEEATIALVLLVMLLLGRRHFTGVPDPRSRKVIWRTVIGAPLAGIALGTVLMTLNHRSQAHSTTVAERVVHTALGMIGVEGPVRFVHERAAQHWALGNLMIGAAVVAVILAVALRSPDGPHDLRPDEETELRAIIAQSRRIGSLDYFATRRDRSVIFASSRRAAISYRVVGGVSLAGGDPLGEPGQWPAVIDAWLDEARKYGWLPGVLACGEEAGRMFAERGLDVLQLGDEAIIDVEQFTLQGRTMKPVRNVVNHAKRDGLSVDCLRAKDLSAVEAAEVRTRADAWRDGPVERGFSMALGRFGDPADGECVLVRARVQGELVGLLYMVPWGTDGLSLDLMRRKPDAPNGVVESMVAGLVEWGRDNRIGHISMNFAVLRDIFERGEQLGASLGAKVSYSVLKFASRFFQLDSLYRSNRKYQPRWLPRYICYGPGTLVDVGIAMLRAEAFLTLPSFGHRGPTKAGAELLDATGPALDVAGGDDSRPNGASQQSGVQRPGGGECAGS</sequence>
<accession>A0A1H9TUB7</accession>
<dbReference type="OrthoDB" id="9801152at2"/>
<feature type="transmembrane region" description="Helical" evidence="7">
    <location>
        <begin position="196"/>
        <end position="216"/>
    </location>
</feature>
<evidence type="ECO:0000256" key="5">
    <source>
        <dbReference type="ARBA" id="ARBA00023136"/>
    </source>
</evidence>
<dbReference type="EMBL" id="FOGZ01000029">
    <property type="protein sequence ID" value="SES00990.1"/>
    <property type="molecule type" value="Genomic_DNA"/>
</dbReference>
<dbReference type="GO" id="GO:0055091">
    <property type="term" value="P:phospholipid homeostasis"/>
    <property type="evidence" value="ECO:0007669"/>
    <property type="project" value="TreeGrafter"/>
</dbReference>
<dbReference type="GO" id="GO:0004812">
    <property type="term" value="F:aminoacyl-tRNA ligase activity"/>
    <property type="evidence" value="ECO:0007669"/>
    <property type="project" value="UniProtKB-KW"/>
</dbReference>
<name>A0A1H9TUB7_9ACTN</name>
<dbReference type="GO" id="GO:0005886">
    <property type="term" value="C:plasma membrane"/>
    <property type="evidence" value="ECO:0007669"/>
    <property type="project" value="UniProtKB-SubCell"/>
</dbReference>
<feature type="transmembrane region" description="Helical" evidence="7">
    <location>
        <begin position="135"/>
        <end position="156"/>
    </location>
</feature>
<feature type="transmembrane region" description="Helical" evidence="7">
    <location>
        <begin position="106"/>
        <end position="123"/>
    </location>
</feature>
<dbReference type="GO" id="GO:0016755">
    <property type="term" value="F:aminoacyltransferase activity"/>
    <property type="evidence" value="ECO:0007669"/>
    <property type="project" value="TreeGrafter"/>
</dbReference>
<evidence type="ECO:0000256" key="1">
    <source>
        <dbReference type="ARBA" id="ARBA00004651"/>
    </source>
</evidence>